<reference evidence="2" key="1">
    <citation type="journal article" date="2019" name="Int. J. Syst. Evol. Microbiol.">
        <title>The Global Catalogue of Microorganisms (GCM) 10K type strain sequencing project: providing services to taxonomists for standard genome sequencing and annotation.</title>
        <authorList>
            <consortium name="The Broad Institute Genomics Platform"/>
            <consortium name="The Broad Institute Genome Sequencing Center for Infectious Disease"/>
            <person name="Wu L."/>
            <person name="Ma J."/>
        </authorList>
    </citation>
    <scope>NUCLEOTIDE SEQUENCE [LARGE SCALE GENOMIC DNA]</scope>
    <source>
        <strain evidence="2">JCM 18531</strain>
    </source>
</reference>
<protein>
    <submittedName>
        <fullName evidence="1">Uncharacterized protein</fullName>
    </submittedName>
</protein>
<name>A0ABP8XXK1_9ACTN</name>
<evidence type="ECO:0000313" key="1">
    <source>
        <dbReference type="EMBL" id="GAA4715060.1"/>
    </source>
</evidence>
<dbReference type="Proteomes" id="UP001499974">
    <property type="component" value="Unassembled WGS sequence"/>
</dbReference>
<comment type="caution">
    <text evidence="1">The sequence shown here is derived from an EMBL/GenBank/DDBJ whole genome shotgun (WGS) entry which is preliminary data.</text>
</comment>
<keyword evidence="2" id="KW-1185">Reference proteome</keyword>
<dbReference type="EMBL" id="BAABKM010000003">
    <property type="protein sequence ID" value="GAA4715060.1"/>
    <property type="molecule type" value="Genomic_DNA"/>
</dbReference>
<evidence type="ECO:0000313" key="2">
    <source>
        <dbReference type="Proteomes" id="UP001499974"/>
    </source>
</evidence>
<accession>A0ABP8XXK1</accession>
<organism evidence="1 2">
    <name type="scientific">Nocardioides conyzicola</name>
    <dbReference type="NCBI Taxonomy" id="1651781"/>
    <lineage>
        <taxon>Bacteria</taxon>
        <taxon>Bacillati</taxon>
        <taxon>Actinomycetota</taxon>
        <taxon>Actinomycetes</taxon>
        <taxon>Propionibacteriales</taxon>
        <taxon>Nocardioidaceae</taxon>
        <taxon>Nocardioides</taxon>
    </lineage>
</organism>
<proteinExistence type="predicted"/>
<gene>
    <name evidence="1" type="ORF">GCM10023349_38020</name>
</gene>
<sequence length="69" mass="7542">MDAVPLARTAGKSTHREVAPNGRPHLVLDLIAFCLGRQLVAMVEQRDQHSAQGTLVVQVSDPFGPFYDI</sequence>